<dbReference type="PROSITE" id="PS51757">
    <property type="entry name" value="TH1"/>
    <property type="match status" value="1"/>
</dbReference>
<dbReference type="Pfam" id="PF06017">
    <property type="entry name" value="Myosin_TH1"/>
    <property type="match status" value="1"/>
</dbReference>
<gene>
    <name evidence="3" type="ORF">M9Y10_041115</name>
</gene>
<dbReference type="InterPro" id="IPR010926">
    <property type="entry name" value="Myosin_TH1"/>
</dbReference>
<dbReference type="PANTHER" id="PTHR34969">
    <property type="entry name" value="OS01G0621700 PROTEIN"/>
    <property type="match status" value="1"/>
</dbReference>
<evidence type="ECO:0000313" key="4">
    <source>
        <dbReference type="Proteomes" id="UP001470230"/>
    </source>
</evidence>
<feature type="compositionally biased region" description="Basic and acidic residues" evidence="1">
    <location>
        <begin position="1"/>
        <end position="18"/>
    </location>
</feature>
<proteinExistence type="predicted"/>
<evidence type="ECO:0000256" key="1">
    <source>
        <dbReference type="SAM" id="MobiDB-lite"/>
    </source>
</evidence>
<evidence type="ECO:0000259" key="2">
    <source>
        <dbReference type="PROSITE" id="PS51757"/>
    </source>
</evidence>
<accession>A0ABR2K4E2</accession>
<organism evidence="3 4">
    <name type="scientific">Tritrichomonas musculus</name>
    <dbReference type="NCBI Taxonomy" id="1915356"/>
    <lineage>
        <taxon>Eukaryota</taxon>
        <taxon>Metamonada</taxon>
        <taxon>Parabasalia</taxon>
        <taxon>Tritrichomonadida</taxon>
        <taxon>Tritrichomonadidae</taxon>
        <taxon>Tritrichomonas</taxon>
    </lineage>
</organism>
<sequence length="264" mass="30517">MSDSDDPPKKQSKIDKPVKREKKSKTMKASNKKDRDSKKAKNTKSQKRSNITRDTTTESLQGDGEYIFESPEQQQLRNTADSFFKDRKKRRASSVRKKFFNDHIGLSEVAEISDLLTENDDEGILFSDRTSRLSHRSHMSECIFIISTNYIYFLNSHLGYEEDMEPLPISSLKGIATSTEEDNAVILLFDDYKSQLFMTPYKIELMMILKTQYKKCTGNDIEFTFEDVVEFPVNADTLFEVNFIQTTDGIRMTLYCKANTNKSH</sequence>
<reference evidence="3 4" key="1">
    <citation type="submission" date="2024-04" db="EMBL/GenBank/DDBJ databases">
        <title>Tritrichomonas musculus Genome.</title>
        <authorList>
            <person name="Alves-Ferreira E."/>
            <person name="Grigg M."/>
            <person name="Lorenzi H."/>
            <person name="Galac M."/>
        </authorList>
    </citation>
    <scope>NUCLEOTIDE SEQUENCE [LARGE SCALE GENOMIC DNA]</scope>
    <source>
        <strain evidence="3 4">EAF2021</strain>
    </source>
</reference>
<dbReference type="PANTHER" id="PTHR34969:SF1">
    <property type="entry name" value="TH1 DOMAIN-CONTAINING PROTEIN"/>
    <property type="match status" value="1"/>
</dbReference>
<dbReference type="EMBL" id="JAPFFF010000007">
    <property type="protein sequence ID" value="KAK8885663.1"/>
    <property type="molecule type" value="Genomic_DNA"/>
</dbReference>
<protein>
    <recommendedName>
        <fullName evidence="2">TH1 domain-containing protein</fullName>
    </recommendedName>
</protein>
<feature type="domain" description="TH1" evidence="2">
    <location>
        <begin position="88"/>
        <end position="264"/>
    </location>
</feature>
<evidence type="ECO:0000313" key="3">
    <source>
        <dbReference type="EMBL" id="KAK8885663.1"/>
    </source>
</evidence>
<feature type="compositionally biased region" description="Polar residues" evidence="1">
    <location>
        <begin position="48"/>
        <end position="60"/>
    </location>
</feature>
<dbReference type="Proteomes" id="UP001470230">
    <property type="component" value="Unassembled WGS sequence"/>
</dbReference>
<feature type="region of interest" description="Disordered" evidence="1">
    <location>
        <begin position="1"/>
        <end position="72"/>
    </location>
</feature>
<name>A0ABR2K4E2_9EUKA</name>
<comment type="caution">
    <text evidence="3">The sequence shown here is derived from an EMBL/GenBank/DDBJ whole genome shotgun (WGS) entry which is preliminary data.</text>
</comment>
<keyword evidence="4" id="KW-1185">Reference proteome</keyword>